<feature type="compositionally biased region" description="Basic residues" evidence="7">
    <location>
        <begin position="527"/>
        <end position="540"/>
    </location>
</feature>
<dbReference type="InterPro" id="IPR034772">
    <property type="entry name" value="CPSF6/7"/>
</dbReference>
<dbReference type="InterPro" id="IPR012677">
    <property type="entry name" value="Nucleotide-bd_a/b_plait_sf"/>
</dbReference>
<dbReference type="Pfam" id="PF00076">
    <property type="entry name" value="RRM_1"/>
    <property type="match status" value="1"/>
</dbReference>
<keyword evidence="6" id="KW-0539">Nucleus</keyword>
<feature type="region of interest" description="Disordered" evidence="7">
    <location>
        <begin position="514"/>
        <end position="668"/>
    </location>
</feature>
<dbReference type="GeneID" id="108559368"/>
<accession>A0ABM1MC11</accession>
<dbReference type="SUPFAM" id="SSF54928">
    <property type="entry name" value="RNA-binding domain, RBD"/>
    <property type="match status" value="1"/>
</dbReference>
<feature type="compositionally biased region" description="Pro residues" evidence="7">
    <location>
        <begin position="404"/>
        <end position="421"/>
    </location>
</feature>
<keyword evidence="5" id="KW-0694">RNA-binding</keyword>
<dbReference type="InterPro" id="IPR000504">
    <property type="entry name" value="RRM_dom"/>
</dbReference>
<dbReference type="Pfam" id="PF25524">
    <property type="entry name" value="RSLD_CPSF6"/>
    <property type="match status" value="1"/>
</dbReference>
<gene>
    <name evidence="10" type="primary">LOC108559368</name>
</gene>
<evidence type="ECO:0000256" key="5">
    <source>
        <dbReference type="ARBA" id="ARBA00022884"/>
    </source>
</evidence>
<comment type="subcellular location">
    <subcellularLocation>
        <location evidence="1">Nucleus</location>
    </subcellularLocation>
</comment>
<feature type="region of interest" description="Disordered" evidence="7">
    <location>
        <begin position="152"/>
        <end position="455"/>
    </location>
</feature>
<feature type="compositionally biased region" description="Basic and acidic residues" evidence="7">
    <location>
        <begin position="514"/>
        <end position="526"/>
    </location>
</feature>
<evidence type="ECO:0000256" key="2">
    <source>
        <dbReference type="ARBA" id="ARBA00006265"/>
    </source>
</evidence>
<proteinExistence type="inferred from homology"/>
<dbReference type="InterPro" id="IPR057951">
    <property type="entry name" value="CPSF6/7_RSLD_N"/>
</dbReference>
<sequence>MADNDIDLYADDIDQDFAQDDFGGDNVDLYDDVISTPASGPGGDAPDNPQPTSNSNTEETNGTIYQTQGNNITPNTLGRRHQLYVGNLTWWTTDQDILNAVRDIGVNDFNEVKFFEHRPNGQSKGFCVISMASETSMRLCLDRLPKQQIHNQTPIVTLPTKQALSTFESQSKTRPTPPNNNGPRGQHPSQSNHSISSGPHQNFPPRMQMNSPIRGPMQHPGGMSGGQGPNGPRMQGPPPGFNGPPQMNQNQMRFQQPQWNGPRPNGPGQGPNMGPMRLGPPSGQQGPPRPPMFQGPPQMQGPPRGMPNQGPPPGPRPDWNRPPMQQGFPPQGPPMQGPPSMGPRGPPPMGVPPNGPPQGPPQGPAPHVNPAFFSQGAPPPNMPHQMQGGPPGMPPQHGMNQGPHGPPHGPPMGPNSGPPPHYSSNMAPPYGAPPVGDHRSDMPPISEQEFEDIMSRNRTVSSSAIARAVSDAAAGEYASAIETLVTAISLIKQSKVSNDDRCKILITSLQDTLRGVEDKSYSSGRRERSRSRERHRRGGRRDRSTSRYRERSRERERDRDRERDRYYADNYRERDRERDRSRSRGDREREREREREYRDREPDDSFYDYRVSRPRNKSPPDGTEAGGDPTSKSRYYDDRYRERESGRRGEADRERERDRRDESHRSRH</sequence>
<comment type="similarity">
    <text evidence="2">Belongs to the RRM CPSF6/7 family.</text>
</comment>
<evidence type="ECO:0000313" key="10">
    <source>
        <dbReference type="RefSeq" id="XP_017772111.1"/>
    </source>
</evidence>
<feature type="domain" description="RRM" evidence="8">
    <location>
        <begin position="82"/>
        <end position="157"/>
    </location>
</feature>
<keyword evidence="4" id="KW-0507">mRNA processing</keyword>
<organism evidence="9 10">
    <name type="scientific">Nicrophorus vespilloides</name>
    <name type="common">Boreal carrion beetle</name>
    <dbReference type="NCBI Taxonomy" id="110193"/>
    <lineage>
        <taxon>Eukaryota</taxon>
        <taxon>Metazoa</taxon>
        <taxon>Ecdysozoa</taxon>
        <taxon>Arthropoda</taxon>
        <taxon>Hexapoda</taxon>
        <taxon>Insecta</taxon>
        <taxon>Pterygota</taxon>
        <taxon>Neoptera</taxon>
        <taxon>Endopterygota</taxon>
        <taxon>Coleoptera</taxon>
        <taxon>Polyphaga</taxon>
        <taxon>Staphyliniformia</taxon>
        <taxon>Silphidae</taxon>
        <taxon>Nicrophorinae</taxon>
        <taxon>Nicrophorus</taxon>
    </lineage>
</organism>
<evidence type="ECO:0000259" key="8">
    <source>
        <dbReference type="SMART" id="SM00360"/>
    </source>
</evidence>
<feature type="compositionally biased region" description="Low complexity" evidence="7">
    <location>
        <begin position="295"/>
        <end position="308"/>
    </location>
</feature>
<feature type="compositionally biased region" description="Pro residues" evidence="7">
    <location>
        <begin position="330"/>
        <end position="364"/>
    </location>
</feature>
<feature type="compositionally biased region" description="Low complexity" evidence="7">
    <location>
        <begin position="270"/>
        <end position="286"/>
    </location>
</feature>
<dbReference type="Proteomes" id="UP000695000">
    <property type="component" value="Unplaced"/>
</dbReference>
<evidence type="ECO:0000256" key="7">
    <source>
        <dbReference type="SAM" id="MobiDB-lite"/>
    </source>
</evidence>
<feature type="compositionally biased region" description="Basic and acidic residues" evidence="7">
    <location>
        <begin position="541"/>
        <end position="603"/>
    </location>
</feature>
<name>A0ABM1MC11_NICVS</name>
<keyword evidence="9" id="KW-1185">Reference proteome</keyword>
<evidence type="ECO:0000313" key="9">
    <source>
        <dbReference type="Proteomes" id="UP000695000"/>
    </source>
</evidence>
<evidence type="ECO:0000256" key="3">
    <source>
        <dbReference type="ARBA" id="ARBA00016259"/>
    </source>
</evidence>
<dbReference type="RefSeq" id="XP_017772111.1">
    <property type="nucleotide sequence ID" value="XM_017916622.1"/>
</dbReference>
<feature type="region of interest" description="Disordered" evidence="7">
    <location>
        <begin position="32"/>
        <end position="73"/>
    </location>
</feature>
<dbReference type="PANTHER" id="PTHR23204">
    <property type="entry name" value="CLEAVAGE AND POLYADENYLATION SPECIFIC FACTOR"/>
    <property type="match status" value="1"/>
</dbReference>
<feature type="compositionally biased region" description="Polar residues" evidence="7">
    <location>
        <begin position="62"/>
        <end position="73"/>
    </location>
</feature>
<protein>
    <recommendedName>
        <fullName evidence="3">Cleavage and polyadenylation specificity factor subunit 6</fullName>
    </recommendedName>
</protein>
<feature type="compositionally biased region" description="Basic and acidic residues" evidence="7">
    <location>
        <begin position="634"/>
        <end position="668"/>
    </location>
</feature>
<evidence type="ECO:0000256" key="6">
    <source>
        <dbReference type="ARBA" id="ARBA00023242"/>
    </source>
</evidence>
<evidence type="ECO:0000256" key="4">
    <source>
        <dbReference type="ARBA" id="ARBA00022664"/>
    </source>
</evidence>
<feature type="compositionally biased region" description="Low complexity" evidence="7">
    <location>
        <begin position="52"/>
        <end position="61"/>
    </location>
</feature>
<evidence type="ECO:0000256" key="1">
    <source>
        <dbReference type="ARBA" id="ARBA00004123"/>
    </source>
</evidence>
<dbReference type="InterPro" id="IPR034769">
    <property type="entry name" value="CPSF6_RRM"/>
</dbReference>
<feature type="compositionally biased region" description="Polar residues" evidence="7">
    <location>
        <begin position="152"/>
        <end position="172"/>
    </location>
</feature>
<reference evidence="10" key="1">
    <citation type="submission" date="2025-08" db="UniProtKB">
        <authorList>
            <consortium name="RefSeq"/>
        </authorList>
    </citation>
    <scope>IDENTIFICATION</scope>
    <source>
        <tissue evidence="10">Whole Larva</tissue>
    </source>
</reference>
<dbReference type="CDD" id="cd12643">
    <property type="entry name" value="RRM_CFIm68"/>
    <property type="match status" value="1"/>
</dbReference>
<dbReference type="Gene3D" id="3.30.70.330">
    <property type="match status" value="1"/>
</dbReference>
<dbReference type="SMART" id="SM00360">
    <property type="entry name" value="RRM"/>
    <property type="match status" value="1"/>
</dbReference>
<feature type="compositionally biased region" description="Polar residues" evidence="7">
    <location>
        <begin position="187"/>
        <end position="200"/>
    </location>
</feature>
<dbReference type="InterPro" id="IPR035979">
    <property type="entry name" value="RBD_domain_sf"/>
</dbReference>
<feature type="compositionally biased region" description="Low complexity" evidence="7">
    <location>
        <begin position="243"/>
        <end position="263"/>
    </location>
</feature>